<dbReference type="EMBL" id="JACKTI010000019">
    <property type="protein sequence ID" value="MCV7022470.1"/>
    <property type="molecule type" value="Genomic_DNA"/>
</dbReference>
<keyword evidence="10 13" id="KW-0472">Membrane</keyword>
<protein>
    <submittedName>
        <fullName evidence="14">DUF1211 domain-containing protein</fullName>
    </submittedName>
</protein>
<comment type="subcellular location">
    <subcellularLocation>
        <location evidence="1">Membrane</location>
        <topology evidence="1">Multi-pass membrane protein</topology>
    </subcellularLocation>
</comment>
<comment type="similarity">
    <text evidence="2">Belongs to the TMEM175 family.</text>
</comment>
<keyword evidence="8 13" id="KW-1133">Transmembrane helix</keyword>
<evidence type="ECO:0000256" key="2">
    <source>
        <dbReference type="ARBA" id="ARBA00006920"/>
    </source>
</evidence>
<evidence type="ECO:0000256" key="8">
    <source>
        <dbReference type="ARBA" id="ARBA00022989"/>
    </source>
</evidence>
<accession>A0AAW5SFM9</accession>
<gene>
    <name evidence="14" type="ORF">H7I77_03770</name>
</gene>
<evidence type="ECO:0000256" key="4">
    <source>
        <dbReference type="ARBA" id="ARBA00022538"/>
    </source>
</evidence>
<evidence type="ECO:0000313" key="15">
    <source>
        <dbReference type="Proteomes" id="UP001207528"/>
    </source>
</evidence>
<dbReference type="GO" id="GO:0015252">
    <property type="term" value="F:proton channel activity"/>
    <property type="evidence" value="ECO:0007669"/>
    <property type="project" value="InterPro"/>
</dbReference>
<keyword evidence="7" id="KW-0630">Potassium</keyword>
<keyword evidence="6" id="KW-0631">Potassium channel</keyword>
<feature type="transmembrane region" description="Helical" evidence="13">
    <location>
        <begin position="21"/>
        <end position="39"/>
    </location>
</feature>
<evidence type="ECO:0000256" key="7">
    <source>
        <dbReference type="ARBA" id="ARBA00022958"/>
    </source>
</evidence>
<feature type="transmembrane region" description="Helical" evidence="13">
    <location>
        <begin position="172"/>
        <end position="202"/>
    </location>
</feature>
<dbReference type="InterPro" id="IPR010617">
    <property type="entry name" value="TMEM175-like"/>
</dbReference>
<dbReference type="Pfam" id="PF06736">
    <property type="entry name" value="TMEM175"/>
    <property type="match status" value="1"/>
</dbReference>
<evidence type="ECO:0000256" key="9">
    <source>
        <dbReference type="ARBA" id="ARBA00023065"/>
    </source>
</evidence>
<feature type="transmembrane region" description="Helical" evidence="13">
    <location>
        <begin position="91"/>
        <end position="111"/>
    </location>
</feature>
<dbReference type="RefSeq" id="WP_131808534.1">
    <property type="nucleotide sequence ID" value="NZ_BCTA01000021.1"/>
</dbReference>
<evidence type="ECO:0000256" key="10">
    <source>
        <dbReference type="ARBA" id="ARBA00023136"/>
    </source>
</evidence>
<dbReference type="GO" id="GO:0005267">
    <property type="term" value="F:potassium channel activity"/>
    <property type="evidence" value="ECO:0007669"/>
    <property type="project" value="UniProtKB-KW"/>
</dbReference>
<dbReference type="PANTHER" id="PTHR31462">
    <property type="entry name" value="ENDOSOMAL/LYSOSOMAL POTASSIUM CHANNEL TMEM175"/>
    <property type="match status" value="1"/>
</dbReference>
<evidence type="ECO:0000256" key="1">
    <source>
        <dbReference type="ARBA" id="ARBA00004141"/>
    </source>
</evidence>
<evidence type="ECO:0000256" key="3">
    <source>
        <dbReference type="ARBA" id="ARBA00022448"/>
    </source>
</evidence>
<evidence type="ECO:0000256" key="11">
    <source>
        <dbReference type="ARBA" id="ARBA00023303"/>
    </source>
</evidence>
<comment type="catalytic activity">
    <reaction evidence="12">
        <text>K(+)(in) = K(+)(out)</text>
        <dbReference type="Rhea" id="RHEA:29463"/>
        <dbReference type="ChEBI" id="CHEBI:29103"/>
    </reaction>
</comment>
<keyword evidence="3" id="KW-0813">Transport</keyword>
<dbReference type="GO" id="GO:0016020">
    <property type="term" value="C:membrane"/>
    <property type="evidence" value="ECO:0007669"/>
    <property type="project" value="UniProtKB-SubCell"/>
</dbReference>
<evidence type="ECO:0000256" key="5">
    <source>
        <dbReference type="ARBA" id="ARBA00022692"/>
    </source>
</evidence>
<evidence type="ECO:0000313" key="14">
    <source>
        <dbReference type="EMBL" id="MCV7022470.1"/>
    </source>
</evidence>
<dbReference type="PANTHER" id="PTHR31462:SF5">
    <property type="entry name" value="ENDOSOMAL_LYSOSOMAL PROTON CHANNEL TMEM175"/>
    <property type="match status" value="1"/>
</dbReference>
<dbReference type="Proteomes" id="UP001207528">
    <property type="component" value="Unassembled WGS sequence"/>
</dbReference>
<comment type="caution">
    <text evidence="14">The sequence shown here is derived from an EMBL/GenBank/DDBJ whole genome shotgun (WGS) entry which is preliminary data.</text>
</comment>
<proteinExistence type="inferred from homology"/>
<sequence>MAAERAEAARPSGYRTTRMEAFSDGVFAIAITLLVLEIGVPDGSEDDLLAAVVRQWPSYLTYLVSFSTIGAVWLEHTVITEFLDRATPALIRLNLLLLMLVSFLPFPTRLLGDYIAESDAQRVAVTVYGINLLLVSVVVSLMWRYAVWQRLIRAGVADADVRLISKRLTPGLAGYAVFIAAGLFAPIIAVFGYLMIAVYFIVPFAALRAAGRAR</sequence>
<keyword evidence="4" id="KW-0633">Potassium transport</keyword>
<feature type="transmembrane region" description="Helical" evidence="13">
    <location>
        <begin position="59"/>
        <end position="79"/>
    </location>
</feature>
<dbReference type="AlphaFoldDB" id="A0AAW5SFM9"/>
<keyword evidence="11" id="KW-0407">Ion channel</keyword>
<feature type="transmembrane region" description="Helical" evidence="13">
    <location>
        <begin position="123"/>
        <end position="143"/>
    </location>
</feature>
<keyword evidence="9" id="KW-0406">Ion transport</keyword>
<reference evidence="14" key="2">
    <citation type="journal article" date="2022" name="BMC Genomics">
        <title>Comparative genome analysis of mycobacteria focusing on tRNA and non-coding RNA.</title>
        <authorList>
            <person name="Behra P.R.K."/>
            <person name="Pettersson B.M.F."/>
            <person name="Ramesh M."/>
            <person name="Das S."/>
            <person name="Dasgupta S."/>
            <person name="Kirsebom L.A."/>
        </authorList>
    </citation>
    <scope>NUCLEOTIDE SEQUENCE</scope>
    <source>
        <strain evidence="14">DSM 44203</strain>
    </source>
</reference>
<evidence type="ECO:0000256" key="12">
    <source>
        <dbReference type="ARBA" id="ARBA00034430"/>
    </source>
</evidence>
<evidence type="ECO:0000256" key="6">
    <source>
        <dbReference type="ARBA" id="ARBA00022826"/>
    </source>
</evidence>
<reference evidence="14" key="1">
    <citation type="submission" date="2020-07" db="EMBL/GenBank/DDBJ databases">
        <authorList>
            <person name="Pettersson B.M.F."/>
            <person name="Behra P.R.K."/>
            <person name="Ramesh M."/>
            <person name="Das S."/>
            <person name="Dasgupta S."/>
            <person name="Kirsebom L.A."/>
        </authorList>
    </citation>
    <scope>NUCLEOTIDE SEQUENCE</scope>
    <source>
        <strain evidence="14">DSM 44203</strain>
    </source>
</reference>
<organism evidence="14 15">
    <name type="scientific">Mycolicibacterium novocastrense</name>
    <name type="common">Mycobacterium novocastrense</name>
    <dbReference type="NCBI Taxonomy" id="59813"/>
    <lineage>
        <taxon>Bacteria</taxon>
        <taxon>Bacillati</taxon>
        <taxon>Actinomycetota</taxon>
        <taxon>Actinomycetes</taxon>
        <taxon>Mycobacteriales</taxon>
        <taxon>Mycobacteriaceae</taxon>
        <taxon>Mycolicibacterium</taxon>
    </lineage>
</organism>
<evidence type="ECO:0000256" key="13">
    <source>
        <dbReference type="SAM" id="Phobius"/>
    </source>
</evidence>
<name>A0AAW5SFM9_MYCNV</name>
<keyword evidence="5 13" id="KW-0812">Transmembrane</keyword>